<proteinExistence type="predicted"/>
<dbReference type="NCBIfam" id="TIGR02357">
    <property type="entry name" value="ECF_ThiT_YuaJ"/>
    <property type="match status" value="1"/>
</dbReference>
<feature type="transmembrane region" description="Helical" evidence="1">
    <location>
        <begin position="7"/>
        <end position="25"/>
    </location>
</feature>
<dbReference type="GO" id="GO:0015234">
    <property type="term" value="F:thiamine transmembrane transporter activity"/>
    <property type="evidence" value="ECO:0007669"/>
    <property type="project" value="InterPro"/>
</dbReference>
<feature type="transmembrane region" description="Helical" evidence="1">
    <location>
        <begin position="82"/>
        <end position="100"/>
    </location>
</feature>
<dbReference type="Proteomes" id="UP000551878">
    <property type="component" value="Unassembled WGS sequence"/>
</dbReference>
<dbReference type="EMBL" id="JACHHB010000001">
    <property type="protein sequence ID" value="MBB5172124.1"/>
    <property type="molecule type" value="Genomic_DNA"/>
</dbReference>
<accession>A0A840QL85</accession>
<keyword evidence="1" id="KW-1133">Transmembrane helix</keyword>
<dbReference type="InterPro" id="IPR012651">
    <property type="entry name" value="Thia_Transptr_ThiT"/>
</dbReference>
<dbReference type="GO" id="GO:0005886">
    <property type="term" value="C:plasma membrane"/>
    <property type="evidence" value="ECO:0007669"/>
    <property type="project" value="InterPro"/>
</dbReference>
<comment type="caution">
    <text evidence="2">The sequence shown here is derived from an EMBL/GenBank/DDBJ whole genome shotgun (WGS) entry which is preliminary data.</text>
</comment>
<keyword evidence="1" id="KW-0812">Transmembrane</keyword>
<dbReference type="RefSeq" id="WP_184662598.1">
    <property type="nucleotide sequence ID" value="NZ_JACHHB010000001.1"/>
</dbReference>
<dbReference type="Pfam" id="PF09515">
    <property type="entry name" value="Thia_YuaJ"/>
    <property type="match status" value="1"/>
</dbReference>
<feature type="transmembrane region" description="Helical" evidence="1">
    <location>
        <begin position="56"/>
        <end position="76"/>
    </location>
</feature>
<feature type="transmembrane region" description="Helical" evidence="1">
    <location>
        <begin position="112"/>
        <end position="137"/>
    </location>
</feature>
<dbReference type="AlphaFoldDB" id="A0A840QL85"/>
<gene>
    <name evidence="2" type="ORF">HNQ41_000264</name>
</gene>
<feature type="transmembrane region" description="Helical" evidence="1">
    <location>
        <begin position="149"/>
        <end position="172"/>
    </location>
</feature>
<evidence type="ECO:0000313" key="2">
    <source>
        <dbReference type="EMBL" id="MBB5172124.1"/>
    </source>
</evidence>
<sequence>MRNTNTLYYVEIAVMATLAVVLSFIKFGGFWAQGGSVSLAMIPLIVIAFRRGIRAGVLAGLLFGLISLILPGAFIVHPIQAMLDYPVAFSVVGLAGLSVFRKGRQKPLRMTYIITGVFVGVSLRFLSHFVAGVVWFAEMAPEGIPVVTYVFLYNISYLIPEFLLSAAVLLLLNRRNSSLFQAS</sequence>
<keyword evidence="1" id="KW-0472">Membrane</keyword>
<name>A0A840QL85_9BACI</name>
<protein>
    <submittedName>
        <fullName evidence="2">Thiamine transporter</fullName>
    </submittedName>
</protein>
<dbReference type="Gene3D" id="1.10.1760.20">
    <property type="match status" value="1"/>
</dbReference>
<feature type="transmembrane region" description="Helical" evidence="1">
    <location>
        <begin position="31"/>
        <end position="49"/>
    </location>
</feature>
<organism evidence="2 3">
    <name type="scientific">Texcoconibacillus texcoconensis</name>
    <dbReference type="NCBI Taxonomy" id="1095777"/>
    <lineage>
        <taxon>Bacteria</taxon>
        <taxon>Bacillati</taxon>
        <taxon>Bacillota</taxon>
        <taxon>Bacilli</taxon>
        <taxon>Bacillales</taxon>
        <taxon>Bacillaceae</taxon>
        <taxon>Texcoconibacillus</taxon>
    </lineage>
</organism>
<reference evidence="2 3" key="1">
    <citation type="submission" date="2020-08" db="EMBL/GenBank/DDBJ databases">
        <title>Genomic Encyclopedia of Type Strains, Phase IV (KMG-IV): sequencing the most valuable type-strain genomes for metagenomic binning, comparative biology and taxonomic classification.</title>
        <authorList>
            <person name="Goeker M."/>
        </authorList>
    </citation>
    <scope>NUCLEOTIDE SEQUENCE [LARGE SCALE GENOMIC DNA]</scope>
    <source>
        <strain evidence="2 3">DSM 24696</strain>
    </source>
</reference>
<keyword evidence="3" id="KW-1185">Reference proteome</keyword>
<evidence type="ECO:0000313" key="3">
    <source>
        <dbReference type="Proteomes" id="UP000551878"/>
    </source>
</evidence>
<evidence type="ECO:0000256" key="1">
    <source>
        <dbReference type="SAM" id="Phobius"/>
    </source>
</evidence>